<dbReference type="CDD" id="cd19499">
    <property type="entry name" value="RecA-like_ClpB_Hsp104-like"/>
    <property type="match status" value="1"/>
</dbReference>
<keyword evidence="5" id="KW-1133">Transmembrane helix</keyword>
<feature type="domain" description="AAA+ ATPase" evidence="6">
    <location>
        <begin position="361"/>
        <end position="505"/>
    </location>
</feature>
<dbReference type="GO" id="GO:0034605">
    <property type="term" value="P:cellular response to heat"/>
    <property type="evidence" value="ECO:0007669"/>
    <property type="project" value="TreeGrafter"/>
</dbReference>
<proteinExistence type="predicted"/>
<dbReference type="GO" id="GO:0005524">
    <property type="term" value="F:ATP binding"/>
    <property type="evidence" value="ECO:0007669"/>
    <property type="project" value="UniProtKB-KW"/>
</dbReference>
<dbReference type="PANTHER" id="PTHR11638:SF18">
    <property type="entry name" value="HEAT SHOCK PROTEIN 104"/>
    <property type="match status" value="1"/>
</dbReference>
<gene>
    <name evidence="8" type="ORF">A3B31_01185</name>
</gene>
<keyword evidence="3" id="KW-0067">ATP-binding</keyword>
<evidence type="ECO:0000256" key="2">
    <source>
        <dbReference type="ARBA" id="ARBA00022741"/>
    </source>
</evidence>
<dbReference type="Gene3D" id="1.10.8.60">
    <property type="match status" value="2"/>
</dbReference>
<feature type="transmembrane region" description="Helical" evidence="5">
    <location>
        <begin position="109"/>
        <end position="126"/>
    </location>
</feature>
<accession>A0A1G2BV96</accession>
<dbReference type="InterPro" id="IPR003959">
    <property type="entry name" value="ATPase_AAA_core"/>
</dbReference>
<sequence length="899" mass="100780">MSDTVSQQAVFAVCSACKGAKVTGGFLPCRECRGMGQYYRSKQDALYWNFGLDTLHILLRKWNKAVQFGINGLLFLLLVLNVYVLFLLGRSYMFDALPWMSDVFVSTRPLAGAFWFVMIFNLYLFYRMYHALTSSRGKITFEKGVVRGRNINISGVLHQTVVDALDQTWMNVMKQRQMPIRPMQLLATLLTNSDIEMVLARLGLPFDALANALSRQLAYYPPVKTDDSLDDSVQAIMLNAYLIAERARSARVRVTDVMQAIVLADEKVQEIFYDYRVDTVKITNVIAWINFNNMLIDRFHRYRSKSIYKPKGPINRSYTAAATPYLDSFGTDLTLLARAGRLPLMVAREKELEELFRVMEGGKSVVLVGEQGVGKGMIIEGLANQMTAEEVPKMFQDKRLVSLSLPFLVAGAARTGEVQERLLLVLQEILRSGNIILVIEDIHNLVGVSSAGTENIDLSDVLTQEIQRGGVMAISTSSPRDMTQYIERSSLSGVLERVSVLEPDRNSAIQILQANVGAVEAKHKVFFTYEALERTIDLSDRYLHDQFLPAKAINLMTEVGSWAAKRERKLIIGEDIAELVSRKTNIPLMQVTQKESSKLMNLEDIMHERMVDQEEAVSLVASALRRARAELRDEKRPIANFLFLGPTGVGKTELAKTVAESYFGNEEAMIRLDMSEYQNQDSIGRLIGVPGSGSGGLLTENVRRSPFALLLLDEIEKAHADILNIFLQVMDDGRLTDANGRTVDFTNMILVATSNAGAHYIQDEVLKKTPIEQIKEGLIRGGQLRDVFRPEFLNRFDGIVVFKPLSEDDIFKIAGLMLKSVRKRLLNKGIALTVTEAAQRELAQAGFDPIFGARPLRRVIQERVDNALAKYLLEGQIGRRDEVILEVGGKISVKKAQKL</sequence>
<dbReference type="InterPro" id="IPR003593">
    <property type="entry name" value="AAA+_ATPase"/>
</dbReference>
<dbReference type="Pfam" id="PF07724">
    <property type="entry name" value="AAA_2"/>
    <property type="match status" value="1"/>
</dbReference>
<dbReference type="AlphaFoldDB" id="A0A1G2BV96"/>
<evidence type="ECO:0000259" key="7">
    <source>
        <dbReference type="SMART" id="SM01086"/>
    </source>
</evidence>
<dbReference type="Pfam" id="PF17871">
    <property type="entry name" value="AAA_lid_9"/>
    <property type="match status" value="1"/>
</dbReference>
<keyword evidence="1" id="KW-0677">Repeat</keyword>
<dbReference type="Pfam" id="PF00004">
    <property type="entry name" value="AAA"/>
    <property type="match status" value="1"/>
</dbReference>
<evidence type="ECO:0000256" key="5">
    <source>
        <dbReference type="SAM" id="Phobius"/>
    </source>
</evidence>
<protein>
    <recommendedName>
        <fullName evidence="10">Clp R domain-containing protein</fullName>
    </recommendedName>
</protein>
<evidence type="ECO:0008006" key="10">
    <source>
        <dbReference type="Google" id="ProtNLM"/>
    </source>
</evidence>
<dbReference type="GO" id="GO:0016887">
    <property type="term" value="F:ATP hydrolysis activity"/>
    <property type="evidence" value="ECO:0007669"/>
    <property type="project" value="InterPro"/>
</dbReference>
<name>A0A1G2BV96_9BACT</name>
<evidence type="ECO:0000256" key="4">
    <source>
        <dbReference type="ARBA" id="ARBA00023186"/>
    </source>
</evidence>
<dbReference type="InterPro" id="IPR036628">
    <property type="entry name" value="Clp_N_dom_sf"/>
</dbReference>
<keyword evidence="4" id="KW-0143">Chaperone</keyword>
<dbReference type="EMBL" id="MHKN01000016">
    <property type="protein sequence ID" value="OGY92479.1"/>
    <property type="molecule type" value="Genomic_DNA"/>
</dbReference>
<dbReference type="Gene3D" id="3.40.50.300">
    <property type="entry name" value="P-loop containing nucleotide triphosphate hydrolases"/>
    <property type="match status" value="2"/>
</dbReference>
<dbReference type="Proteomes" id="UP000177349">
    <property type="component" value="Unassembled WGS sequence"/>
</dbReference>
<dbReference type="PANTHER" id="PTHR11638">
    <property type="entry name" value="ATP-DEPENDENT CLP PROTEASE"/>
    <property type="match status" value="1"/>
</dbReference>
<dbReference type="PRINTS" id="PR00300">
    <property type="entry name" value="CLPPROTEASEA"/>
</dbReference>
<dbReference type="GO" id="GO:0005737">
    <property type="term" value="C:cytoplasm"/>
    <property type="evidence" value="ECO:0007669"/>
    <property type="project" value="TreeGrafter"/>
</dbReference>
<evidence type="ECO:0000256" key="3">
    <source>
        <dbReference type="ARBA" id="ARBA00022840"/>
    </source>
</evidence>
<dbReference type="InterPro" id="IPR019489">
    <property type="entry name" value="Clp_ATPase_C"/>
</dbReference>
<dbReference type="FunFam" id="3.40.50.300:FF:000025">
    <property type="entry name" value="ATP-dependent Clp protease subunit"/>
    <property type="match status" value="1"/>
</dbReference>
<dbReference type="Pfam" id="PF10431">
    <property type="entry name" value="ClpB_D2-small"/>
    <property type="match status" value="1"/>
</dbReference>
<dbReference type="SUPFAM" id="SSF81923">
    <property type="entry name" value="Double Clp-N motif"/>
    <property type="match status" value="1"/>
</dbReference>
<dbReference type="Gene3D" id="1.10.1780.10">
    <property type="entry name" value="Clp, N-terminal domain"/>
    <property type="match status" value="1"/>
</dbReference>
<dbReference type="InterPro" id="IPR041546">
    <property type="entry name" value="ClpA/ClpB_AAA_lid"/>
</dbReference>
<evidence type="ECO:0000313" key="9">
    <source>
        <dbReference type="Proteomes" id="UP000177349"/>
    </source>
</evidence>
<dbReference type="SMART" id="SM00382">
    <property type="entry name" value="AAA"/>
    <property type="match status" value="2"/>
</dbReference>
<feature type="transmembrane region" description="Helical" evidence="5">
    <location>
        <begin position="68"/>
        <end position="89"/>
    </location>
</feature>
<dbReference type="SUPFAM" id="SSF52540">
    <property type="entry name" value="P-loop containing nucleoside triphosphate hydrolases"/>
    <property type="match status" value="2"/>
</dbReference>
<evidence type="ECO:0000313" key="8">
    <source>
        <dbReference type="EMBL" id="OGY92479.1"/>
    </source>
</evidence>
<keyword evidence="5" id="KW-0472">Membrane</keyword>
<organism evidence="8 9">
    <name type="scientific">Candidatus Komeilibacteria bacterium RIFCSPLOWO2_01_FULL_53_11</name>
    <dbReference type="NCBI Taxonomy" id="1798552"/>
    <lineage>
        <taxon>Bacteria</taxon>
        <taxon>Candidatus Komeiliibacteriota</taxon>
    </lineage>
</organism>
<dbReference type="InterPro" id="IPR027417">
    <property type="entry name" value="P-loop_NTPase"/>
</dbReference>
<feature type="domain" description="Clp ATPase C-terminal" evidence="7">
    <location>
        <begin position="805"/>
        <end position="893"/>
    </location>
</feature>
<reference evidence="8 9" key="1">
    <citation type="journal article" date="2016" name="Nat. Commun.">
        <title>Thousands of microbial genomes shed light on interconnected biogeochemical processes in an aquifer system.</title>
        <authorList>
            <person name="Anantharaman K."/>
            <person name="Brown C.T."/>
            <person name="Hug L.A."/>
            <person name="Sharon I."/>
            <person name="Castelle C.J."/>
            <person name="Probst A.J."/>
            <person name="Thomas B.C."/>
            <person name="Singh A."/>
            <person name="Wilkins M.J."/>
            <person name="Karaoz U."/>
            <person name="Brodie E.L."/>
            <person name="Williams K.H."/>
            <person name="Hubbard S.S."/>
            <person name="Banfield J.F."/>
        </authorList>
    </citation>
    <scope>NUCLEOTIDE SEQUENCE [LARGE SCALE GENOMIC DNA]</scope>
</reference>
<dbReference type="InterPro" id="IPR050130">
    <property type="entry name" value="ClpA_ClpB"/>
</dbReference>
<feature type="domain" description="AAA+ ATPase" evidence="6">
    <location>
        <begin position="637"/>
        <end position="806"/>
    </location>
</feature>
<evidence type="ECO:0000256" key="1">
    <source>
        <dbReference type="ARBA" id="ARBA00022737"/>
    </source>
</evidence>
<comment type="caution">
    <text evidence="8">The sequence shown here is derived from an EMBL/GenBank/DDBJ whole genome shotgun (WGS) entry which is preliminary data.</text>
</comment>
<keyword evidence="2" id="KW-0547">Nucleotide-binding</keyword>
<dbReference type="SMART" id="SM01086">
    <property type="entry name" value="ClpB_D2-small"/>
    <property type="match status" value="1"/>
</dbReference>
<keyword evidence="5" id="KW-0812">Transmembrane</keyword>
<dbReference type="CDD" id="cd00009">
    <property type="entry name" value="AAA"/>
    <property type="match status" value="1"/>
</dbReference>
<dbReference type="InterPro" id="IPR001270">
    <property type="entry name" value="ClpA/B"/>
</dbReference>
<evidence type="ECO:0000259" key="6">
    <source>
        <dbReference type="SMART" id="SM00382"/>
    </source>
</evidence>